<keyword evidence="3" id="KW-0963">Cytoplasm</keyword>
<keyword evidence="5" id="KW-0206">Cytoskeleton</keyword>
<feature type="compositionally biased region" description="Polar residues" evidence="6">
    <location>
        <begin position="1"/>
        <end position="14"/>
    </location>
</feature>
<dbReference type="GO" id="GO:0031122">
    <property type="term" value="P:cytoplasmic microtubule organization"/>
    <property type="evidence" value="ECO:0007669"/>
    <property type="project" value="TreeGrafter"/>
</dbReference>
<comment type="similarity">
    <text evidence="2">Belongs to the TUBGCP family.</text>
</comment>
<comment type="subcellular location">
    <subcellularLocation>
        <location evidence="1">Cytoplasm</location>
        <location evidence="1">Cytoskeleton</location>
    </subcellularLocation>
</comment>
<evidence type="ECO:0000256" key="3">
    <source>
        <dbReference type="ARBA" id="ARBA00022490"/>
    </source>
</evidence>
<dbReference type="GO" id="GO:0051321">
    <property type="term" value="P:meiotic cell cycle"/>
    <property type="evidence" value="ECO:0007669"/>
    <property type="project" value="TreeGrafter"/>
</dbReference>
<evidence type="ECO:0000256" key="5">
    <source>
        <dbReference type="ARBA" id="ARBA00023212"/>
    </source>
</evidence>
<keyword evidence="10" id="KW-1185">Reference proteome</keyword>
<dbReference type="InterPro" id="IPR007259">
    <property type="entry name" value="GCP"/>
</dbReference>
<feature type="domain" description="Gamma tubulin complex component C-terminal" evidence="7">
    <location>
        <begin position="788"/>
        <end position="1194"/>
    </location>
</feature>
<feature type="region of interest" description="Disordered" evidence="6">
    <location>
        <begin position="1"/>
        <end position="63"/>
    </location>
</feature>
<feature type="compositionally biased region" description="Low complexity" evidence="6">
    <location>
        <begin position="228"/>
        <end position="245"/>
    </location>
</feature>
<keyword evidence="4" id="KW-0493">Microtubule</keyword>
<evidence type="ECO:0000313" key="10">
    <source>
        <dbReference type="Proteomes" id="UP000794436"/>
    </source>
</evidence>
<reference evidence="9" key="1">
    <citation type="submission" date="2019-03" db="EMBL/GenBank/DDBJ databases">
        <title>Long read genome sequence of the mycoparasitic Pythium oligandrum ATCC 38472 isolated from sugarbeet rhizosphere.</title>
        <authorList>
            <person name="Gaulin E."/>
        </authorList>
    </citation>
    <scope>NUCLEOTIDE SEQUENCE</scope>
    <source>
        <strain evidence="9">ATCC 38472_TT</strain>
    </source>
</reference>
<gene>
    <name evidence="9" type="ORF">Poli38472_000237</name>
</gene>
<dbReference type="AlphaFoldDB" id="A0A8K1FE65"/>
<evidence type="ECO:0000313" key="9">
    <source>
        <dbReference type="EMBL" id="TMW60195.1"/>
    </source>
</evidence>
<dbReference type="Gene3D" id="1.20.120.1900">
    <property type="entry name" value="Gamma-tubulin complex, C-terminal domain"/>
    <property type="match status" value="1"/>
</dbReference>
<dbReference type="Proteomes" id="UP000794436">
    <property type="component" value="Unassembled WGS sequence"/>
</dbReference>
<evidence type="ECO:0000259" key="7">
    <source>
        <dbReference type="Pfam" id="PF04130"/>
    </source>
</evidence>
<feature type="region of interest" description="Disordered" evidence="6">
    <location>
        <begin position="197"/>
        <end position="245"/>
    </location>
</feature>
<dbReference type="GO" id="GO:0000278">
    <property type="term" value="P:mitotic cell cycle"/>
    <property type="evidence" value="ECO:0007669"/>
    <property type="project" value="TreeGrafter"/>
</dbReference>
<dbReference type="InterPro" id="IPR042241">
    <property type="entry name" value="GCP_C_sf"/>
</dbReference>
<dbReference type="Pfam" id="PF04130">
    <property type="entry name" value="GCP_C_terminal"/>
    <property type="match status" value="1"/>
</dbReference>
<feature type="compositionally biased region" description="Polar residues" evidence="6">
    <location>
        <begin position="197"/>
        <end position="227"/>
    </location>
</feature>
<proteinExistence type="inferred from homology"/>
<evidence type="ECO:0008006" key="11">
    <source>
        <dbReference type="Google" id="ProtNLM"/>
    </source>
</evidence>
<evidence type="ECO:0000256" key="2">
    <source>
        <dbReference type="ARBA" id="ARBA00010337"/>
    </source>
</evidence>
<evidence type="ECO:0000256" key="6">
    <source>
        <dbReference type="SAM" id="MobiDB-lite"/>
    </source>
</evidence>
<dbReference type="PANTHER" id="PTHR19302">
    <property type="entry name" value="GAMMA TUBULIN COMPLEX PROTEIN"/>
    <property type="match status" value="1"/>
</dbReference>
<dbReference type="Pfam" id="PF17681">
    <property type="entry name" value="GCP_N_terminal"/>
    <property type="match status" value="1"/>
</dbReference>
<dbReference type="InterPro" id="IPR040457">
    <property type="entry name" value="GCP_C"/>
</dbReference>
<dbReference type="GO" id="GO:0043015">
    <property type="term" value="F:gamma-tubulin binding"/>
    <property type="evidence" value="ECO:0007669"/>
    <property type="project" value="InterPro"/>
</dbReference>
<protein>
    <recommendedName>
        <fullName evidence="11">Spindle pole body component</fullName>
    </recommendedName>
</protein>
<dbReference type="EMBL" id="SPLM01000108">
    <property type="protein sequence ID" value="TMW60195.1"/>
    <property type="molecule type" value="Genomic_DNA"/>
</dbReference>
<comment type="caution">
    <text evidence="9">The sequence shown here is derived from an EMBL/GenBank/DDBJ whole genome shotgun (WGS) entry which is preliminary data.</text>
</comment>
<organism evidence="9 10">
    <name type="scientific">Pythium oligandrum</name>
    <name type="common">Mycoparasitic fungus</name>
    <dbReference type="NCBI Taxonomy" id="41045"/>
    <lineage>
        <taxon>Eukaryota</taxon>
        <taxon>Sar</taxon>
        <taxon>Stramenopiles</taxon>
        <taxon>Oomycota</taxon>
        <taxon>Peronosporomycetes</taxon>
        <taxon>Pythiales</taxon>
        <taxon>Pythiaceae</taxon>
        <taxon>Pythium</taxon>
    </lineage>
</organism>
<name>A0A8K1FE65_PYTOL</name>
<evidence type="ECO:0000259" key="8">
    <source>
        <dbReference type="Pfam" id="PF17681"/>
    </source>
</evidence>
<dbReference type="OrthoDB" id="2192946at2759"/>
<feature type="domain" description="Gamma tubulin complex component protein N-terminal" evidence="8">
    <location>
        <begin position="487"/>
        <end position="783"/>
    </location>
</feature>
<dbReference type="GO" id="GO:0051011">
    <property type="term" value="F:microtubule minus-end binding"/>
    <property type="evidence" value="ECO:0007669"/>
    <property type="project" value="TreeGrafter"/>
</dbReference>
<accession>A0A8K1FE65</accession>
<feature type="region of interest" description="Disordered" evidence="6">
    <location>
        <begin position="1097"/>
        <end position="1120"/>
    </location>
</feature>
<dbReference type="GO" id="GO:0000922">
    <property type="term" value="C:spindle pole"/>
    <property type="evidence" value="ECO:0007669"/>
    <property type="project" value="InterPro"/>
</dbReference>
<dbReference type="GO" id="GO:0007020">
    <property type="term" value="P:microtubule nucleation"/>
    <property type="evidence" value="ECO:0007669"/>
    <property type="project" value="InterPro"/>
</dbReference>
<evidence type="ECO:0000256" key="4">
    <source>
        <dbReference type="ARBA" id="ARBA00022701"/>
    </source>
</evidence>
<feature type="compositionally biased region" description="Basic residues" evidence="6">
    <location>
        <begin position="1099"/>
        <end position="1113"/>
    </location>
</feature>
<dbReference type="InterPro" id="IPR041470">
    <property type="entry name" value="GCP_N"/>
</dbReference>
<feature type="compositionally biased region" description="Low complexity" evidence="6">
    <location>
        <begin position="38"/>
        <end position="52"/>
    </location>
</feature>
<evidence type="ECO:0000256" key="1">
    <source>
        <dbReference type="ARBA" id="ARBA00004245"/>
    </source>
</evidence>
<dbReference type="GO" id="GO:0000930">
    <property type="term" value="C:gamma-tubulin complex"/>
    <property type="evidence" value="ECO:0007669"/>
    <property type="project" value="TreeGrafter"/>
</dbReference>
<dbReference type="PANTHER" id="PTHR19302:SF13">
    <property type="entry name" value="GAMMA-TUBULIN COMPLEX COMPONENT 2"/>
    <property type="match status" value="1"/>
</dbReference>
<dbReference type="GO" id="GO:0051225">
    <property type="term" value="P:spindle assembly"/>
    <property type="evidence" value="ECO:0007669"/>
    <property type="project" value="TreeGrafter"/>
</dbReference>
<sequence>MDPSSMHSTPSSGASRDPEAARRRAQRAAFMERTPLPSNASSSTLGYSSAASTPMSISGVDPLTPESRMEIASLEQAMPAVKMTPGGSLDKNDLMSPHKALLHTLSSVGSLRGINVGGLSSGNSFKGGIVGASSFASRSLQSSSTGSAKWQMSTPSKEASSASVLAEELKDKSTCGAEIRYYTLIRVRLNNHQCLRISTSPPPTSSVKDTASSAGLSTPRQPTKASPANSVKSTSSRASSTATTANTKASSSVYIDVTGNGLNGDMDQVFVLLNANNRADRGDVHYSDVVALYCIDGTCKGRFLSVDPTTQQLRSKKGPVIGNTEKWRLVNPKVPAGQREESRLFSETITGLNTPAALEVVRAKTKETTSQQAAKLLWEQQRVVLTSDKVLLKVSSAELFLSVQRDPYEAAYTLSLSRENDGMHDLLQHWEITKSNIPYDPAWNRDREYLTGEAFFQQDPKRTTDTMDLNLPPLSTFPISIQERIMVDDLLYTFVGVEGRYIKLEVTESALTPSTLIRMHKFVMNQHGMDPSISTLASRCFCLGEYYLKLAVYVERFSRYEHGQVNHAFCAALKTLMKEYTIVIAQLEHQMKTSPEELSLQKLWYYVQPSLRTMEMLSKLTDACQTSNGGGSLLSVIQHMKSSLAGDTKARQVFSFLMERASVPYLKMVESWIYHGELVDPYDEFMVRSDNDLNPEDLSQNPYSTYWEDRFTSRKQQVPTFLQRVSKKILDTGKYLNIFRTCQRPVDCPFAGPIDFAENEATYDELVDRAHAYASRELLQFLVVENDLLNRLISLKHYFLMDQGDFFVDFMHAAAAEMKMSNRKIAVSRLESLLHMSLQTSTCAPDPYRDDLICFLSPTSLLSQLNEIHTRATRSINSLVSGSQPPPLASPTSPADDVALRLGIPVVEAFNLDFKVRWPLSLVISCGELTKYQMLFRHLFYCKHVEKKLSDAWLHHQSMKEFNLRAQLARSFCLRQRMLHFQQNLVYYMMVEVISPRWHSFHKKLTAVVTVDNILECHRAFLDLCLKECLLSDPELLRMIYKLMHCCSTMASQLESVFQPYFFDEEQIKAGREEERDRRAEKRARDEADAALMTFHKGAGGRKKPGNTLKRRQSSQLDERRSRIRGLTEDIKQTLTVVPESTPDGGFSKRTANLENEFDSMFREFMNQLIRRSRVQRDAHLSNLCTRLDYNGYYASQPQ</sequence>
<dbReference type="GO" id="GO:0005874">
    <property type="term" value="C:microtubule"/>
    <property type="evidence" value="ECO:0007669"/>
    <property type="project" value="UniProtKB-KW"/>
</dbReference>